<dbReference type="EMBL" id="AAYLMQ010000033">
    <property type="protein sequence ID" value="EGY2378220.1"/>
    <property type="molecule type" value="Genomic_DNA"/>
</dbReference>
<evidence type="ECO:0000256" key="1">
    <source>
        <dbReference type="SAM" id="MobiDB-lite"/>
    </source>
</evidence>
<comment type="caution">
    <text evidence="3">The sequence shown here is derived from an EMBL/GenBank/DDBJ whole genome shotgun (WGS) entry which is preliminary data.</text>
</comment>
<feature type="chain" id="PRO_5040366058" evidence="2">
    <location>
        <begin position="24"/>
        <end position="115"/>
    </location>
</feature>
<feature type="region of interest" description="Disordered" evidence="1">
    <location>
        <begin position="41"/>
        <end position="78"/>
    </location>
</feature>
<evidence type="ECO:0000313" key="3">
    <source>
        <dbReference type="EMBL" id="EGY2378220.1"/>
    </source>
</evidence>
<organism evidence="3">
    <name type="scientific">Acinetobacter baumannii</name>
    <dbReference type="NCBI Taxonomy" id="470"/>
    <lineage>
        <taxon>Bacteria</taxon>
        <taxon>Pseudomonadati</taxon>
        <taxon>Pseudomonadota</taxon>
        <taxon>Gammaproteobacteria</taxon>
        <taxon>Moraxellales</taxon>
        <taxon>Moraxellaceae</taxon>
        <taxon>Acinetobacter</taxon>
        <taxon>Acinetobacter calcoaceticus/baumannii complex</taxon>
    </lineage>
</organism>
<keyword evidence="2" id="KW-0732">Signal</keyword>
<reference evidence="3" key="1">
    <citation type="submission" date="2020-12" db="EMBL/GenBank/DDBJ databases">
        <authorList>
            <consortium name="Clinical and Environmental Microbiology Branch: Whole genome sequencing antimicrobial resistance pathogens in the healthcare setting"/>
        </authorList>
    </citation>
    <scope>NUCLEOTIDE SEQUENCE</scope>
    <source>
        <strain evidence="3">2018HL-00813</strain>
    </source>
</reference>
<dbReference type="AlphaFoldDB" id="A0A9P2LC95"/>
<sequence>MKRNLFKLSLIVLGFAAASNTSAVVTVSARPVVVSRPSVSISRPVGTVRTTPARSSYSPSYPRPNTTKRPAVTQPASTYASVPTLNRPHYEYYPLKDCKRHVSGGFNGWKCVDRY</sequence>
<gene>
    <name evidence="3" type="ORF">JHZ39_002625</name>
</gene>
<feature type="signal peptide" evidence="2">
    <location>
        <begin position="1"/>
        <end position="23"/>
    </location>
</feature>
<dbReference type="RefSeq" id="WP_000827933.1">
    <property type="nucleotide sequence ID" value="NZ_CACSGU010000031.1"/>
</dbReference>
<proteinExistence type="predicted"/>
<accession>A0A9P2LC95</accession>
<evidence type="ECO:0000256" key="2">
    <source>
        <dbReference type="SAM" id="SignalP"/>
    </source>
</evidence>
<protein>
    <submittedName>
        <fullName evidence="3">Uncharacterized protein</fullName>
    </submittedName>
</protein>
<feature type="compositionally biased region" description="Low complexity" evidence="1">
    <location>
        <begin position="41"/>
        <end position="67"/>
    </location>
</feature>
<name>A0A9P2LC95_ACIBA</name>